<dbReference type="PANTHER" id="PTHR45700">
    <property type="entry name" value="UBIQUITIN-PROTEIN LIGASE E3C"/>
    <property type="match status" value="1"/>
</dbReference>
<evidence type="ECO:0000313" key="9">
    <source>
        <dbReference type="RefSeq" id="XP_026064443.1"/>
    </source>
</evidence>
<dbReference type="InterPro" id="IPR035983">
    <property type="entry name" value="Hect_E3_ubiquitin_ligase"/>
</dbReference>
<evidence type="ECO:0000256" key="2">
    <source>
        <dbReference type="ARBA" id="ARBA00012485"/>
    </source>
</evidence>
<dbReference type="RefSeq" id="XP_026064443.1">
    <property type="nucleotide sequence ID" value="XM_026208658.1"/>
</dbReference>
<dbReference type="InterPro" id="IPR011049">
    <property type="entry name" value="Serralysin-like_metalloprot_C"/>
</dbReference>
<evidence type="ECO:0000313" key="8">
    <source>
        <dbReference type="Proteomes" id="UP000515129"/>
    </source>
</evidence>
<proteinExistence type="predicted"/>
<dbReference type="GeneID" id="113047300"/>
<keyword evidence="8" id="KW-1185">Reference proteome</keyword>
<dbReference type="OrthoDB" id="2384350at2759"/>
<dbReference type="InterPro" id="IPR044611">
    <property type="entry name" value="E3A/B/C-like"/>
</dbReference>
<dbReference type="Gene3D" id="2.150.10.10">
    <property type="entry name" value="Serralysin-like metalloprotease, C-terminal"/>
    <property type="match status" value="1"/>
</dbReference>
<dbReference type="KEGG" id="caua:113047300"/>
<evidence type="ECO:0000256" key="4">
    <source>
        <dbReference type="ARBA" id="ARBA00022786"/>
    </source>
</evidence>
<dbReference type="GO" id="GO:0000209">
    <property type="term" value="P:protein polyubiquitination"/>
    <property type="evidence" value="ECO:0007669"/>
    <property type="project" value="InterPro"/>
</dbReference>
<evidence type="ECO:0000256" key="3">
    <source>
        <dbReference type="ARBA" id="ARBA00022679"/>
    </source>
</evidence>
<feature type="domain" description="HECT" evidence="7">
    <location>
        <begin position="353"/>
        <end position="675"/>
    </location>
</feature>
<accession>A0A6P6JX92</accession>
<keyword evidence="4 5" id="KW-0833">Ubl conjugation pathway</keyword>
<organism evidence="8 9">
    <name type="scientific">Carassius auratus</name>
    <name type="common">Goldfish</name>
    <dbReference type="NCBI Taxonomy" id="7957"/>
    <lineage>
        <taxon>Eukaryota</taxon>
        <taxon>Metazoa</taxon>
        <taxon>Chordata</taxon>
        <taxon>Craniata</taxon>
        <taxon>Vertebrata</taxon>
        <taxon>Euteleostomi</taxon>
        <taxon>Actinopterygii</taxon>
        <taxon>Neopterygii</taxon>
        <taxon>Teleostei</taxon>
        <taxon>Ostariophysi</taxon>
        <taxon>Cypriniformes</taxon>
        <taxon>Cyprinidae</taxon>
        <taxon>Cyprininae</taxon>
        <taxon>Carassius</taxon>
    </lineage>
</organism>
<reference evidence="9" key="1">
    <citation type="submission" date="2025-08" db="UniProtKB">
        <authorList>
            <consortium name="RefSeq"/>
        </authorList>
    </citation>
    <scope>IDENTIFICATION</scope>
    <source>
        <strain evidence="9">Wakin</strain>
        <tissue evidence="9">Muscle</tissue>
    </source>
</reference>
<dbReference type="EC" id="2.3.2.26" evidence="2"/>
<dbReference type="SMART" id="SM00119">
    <property type="entry name" value="HECTc"/>
    <property type="match status" value="1"/>
</dbReference>
<protein>
    <recommendedName>
        <fullName evidence="2">HECT-type E3 ubiquitin transferase</fullName>
        <ecNumber evidence="2">2.3.2.26</ecNumber>
    </recommendedName>
</protein>
<dbReference type="SUPFAM" id="SSF56204">
    <property type="entry name" value="Hect, E3 ligase catalytic domain"/>
    <property type="match status" value="1"/>
</dbReference>
<gene>
    <name evidence="9" type="primary">LOC113047300</name>
</gene>
<keyword evidence="3" id="KW-0808">Transferase</keyword>
<feature type="active site" description="Glycyl thioester intermediate" evidence="5">
    <location>
        <position position="642"/>
    </location>
</feature>
<dbReference type="Gene3D" id="3.90.1750.10">
    <property type="entry name" value="Hect, E3 ligase catalytic domains"/>
    <property type="match status" value="1"/>
</dbReference>
<dbReference type="GO" id="GO:0061630">
    <property type="term" value="F:ubiquitin protein ligase activity"/>
    <property type="evidence" value="ECO:0007669"/>
    <property type="project" value="UniProtKB-EC"/>
</dbReference>
<feature type="region of interest" description="Disordered" evidence="6">
    <location>
        <begin position="165"/>
        <end position="262"/>
    </location>
</feature>
<dbReference type="Gene3D" id="3.30.2410.10">
    <property type="entry name" value="Hect, E3 ligase catalytic domain"/>
    <property type="match status" value="1"/>
</dbReference>
<evidence type="ECO:0000256" key="1">
    <source>
        <dbReference type="ARBA" id="ARBA00000885"/>
    </source>
</evidence>
<dbReference type="PROSITE" id="PS50237">
    <property type="entry name" value="HECT"/>
    <property type="match status" value="1"/>
</dbReference>
<evidence type="ECO:0000259" key="7">
    <source>
        <dbReference type="PROSITE" id="PS50237"/>
    </source>
</evidence>
<name>A0A6P6JX92_CARAU</name>
<dbReference type="Pfam" id="PF00632">
    <property type="entry name" value="HECT"/>
    <property type="match status" value="1"/>
</dbReference>
<dbReference type="AlphaFoldDB" id="A0A6P6JX92"/>
<dbReference type="InterPro" id="IPR000569">
    <property type="entry name" value="HECT_dom"/>
</dbReference>
<dbReference type="Proteomes" id="UP000515129">
    <property type="component" value="Chromosome 28"/>
</dbReference>
<evidence type="ECO:0000256" key="6">
    <source>
        <dbReference type="SAM" id="MobiDB-lite"/>
    </source>
</evidence>
<comment type="catalytic activity">
    <reaction evidence="1">
        <text>S-ubiquitinyl-[E2 ubiquitin-conjugating enzyme]-L-cysteine + [acceptor protein]-L-lysine = [E2 ubiquitin-conjugating enzyme]-L-cysteine + N(6)-ubiquitinyl-[acceptor protein]-L-lysine.</text>
        <dbReference type="EC" id="2.3.2.26"/>
    </reaction>
</comment>
<sequence>MVDENRFRRRIHEIRDRMNAQFHRLLNEDPPEEEQTALLDRFEMFRNASGGGPIRQRRCRVRTPRQITFKVSMLKSATICHCRSNRDFTPPCRVVVRRDLNEEQFKQALRVHFPDLPEDFELCKVNSQQQIVPLQLESFNPDQIHSRNALGRSALYIRPKVDPTSASLATGSGSHAAPTSASLATGSRSHAAPTSASLATGSRSHAAPTSASLATGSRSHAAPTSASLATGSGSHAAPTSASLATGSGSHAAPTSASLATGSGSHAAHTYTIPVEDFYIDSGSDIEEVLLASPVRNNSPILDRELPEILKDFCEDNLDFYSHITVIARRKNILKSACVALSRGYFEWHKTPNIEFVGEMAEDYGGPRREFFRLLMIELQSNLGIFEGKPGQLLFSYDQKALDENKFYTAGRLMAWSIIHNGPGIKCINKELFMLMCGQKPDLSTFDRTNFLENDLVEKLAKVVRCSTAEELTELKNSLGDWICDCGVPNIFTASVSDLTTVYGQLVTHYIYHRVASMIQQFTSGLNSCGRLWEVVVNNWRAFLPLFTTTRSPLTRHDIRDLFNIVWSSPGSNRRDLEEETVFQWECWLMLIQEEEVGISFEDVLVFVTAADSVPPLGFQQKCQVEFYDQEEPTRRIPYASTCALTLYLPRGVSEEEEFRELMLFAIKGSLGFGKV</sequence>
<evidence type="ECO:0000256" key="5">
    <source>
        <dbReference type="PROSITE-ProRule" id="PRU00104"/>
    </source>
</evidence>